<sequence length="136" mass="14797">MNGKDETFTIRIEGGSQPFSCGPDQTVLQAMRMADVRGLDYKCRAGGCGTCRAQVLEGSFATGAMDPEQIEEAEVARGIVLACQLHPRSDLVVRPYRRSIEGVMDGMAATRRESRATNCGSHRPAPPRSPDEVRDL</sequence>
<protein>
    <recommendedName>
        <fullName evidence="10">2Fe-2S ferredoxin-type domain-containing protein</fullName>
    </recommendedName>
</protein>
<comment type="similarity">
    <text evidence="1">Belongs to the 2Fe2S plant-type ferredoxin family.</text>
</comment>
<dbReference type="AlphaFoldDB" id="A0A0U3U9S6"/>
<dbReference type="CDD" id="cd00207">
    <property type="entry name" value="fer2"/>
    <property type="match status" value="1"/>
</dbReference>
<keyword evidence="4" id="KW-0479">Metal-binding</keyword>
<reference evidence="11" key="1">
    <citation type="submission" date="2015-10" db="EMBL/GenBank/DDBJ databases">
        <title>Biosynthesis of SCL-MCL polyhydroxyalkanoates by metagenomic clones in Pseudomonas putida.</title>
        <authorList>
            <person name="Cheng J."/>
            <person name="Charles T.C."/>
        </authorList>
    </citation>
    <scope>NUCLEOTIDE SEQUENCE</scope>
</reference>
<dbReference type="EMBL" id="KT944263">
    <property type="protein sequence ID" value="ALV86424.1"/>
    <property type="molecule type" value="Genomic_DNA"/>
</dbReference>
<evidence type="ECO:0000256" key="4">
    <source>
        <dbReference type="ARBA" id="ARBA00022723"/>
    </source>
</evidence>
<keyword evidence="5" id="KW-0249">Electron transport</keyword>
<comment type="cofactor">
    <cofactor evidence="8">
        <name>[2Fe-2S] cluster</name>
        <dbReference type="ChEBI" id="CHEBI:190135"/>
    </cofactor>
</comment>
<evidence type="ECO:0000313" key="11">
    <source>
        <dbReference type="EMBL" id="ALV86424.1"/>
    </source>
</evidence>
<dbReference type="SUPFAM" id="SSF54292">
    <property type="entry name" value="2Fe-2S ferredoxin-like"/>
    <property type="match status" value="1"/>
</dbReference>
<evidence type="ECO:0000259" key="10">
    <source>
        <dbReference type="PROSITE" id="PS51085"/>
    </source>
</evidence>
<accession>A0A0U3U9S6</accession>
<dbReference type="PANTHER" id="PTHR43112">
    <property type="entry name" value="FERREDOXIN"/>
    <property type="match status" value="1"/>
</dbReference>
<evidence type="ECO:0000256" key="2">
    <source>
        <dbReference type="ARBA" id="ARBA00022448"/>
    </source>
</evidence>
<evidence type="ECO:0000256" key="8">
    <source>
        <dbReference type="ARBA" id="ARBA00034078"/>
    </source>
</evidence>
<dbReference type="Pfam" id="PF00111">
    <property type="entry name" value="Fer2"/>
    <property type="match status" value="1"/>
</dbReference>
<evidence type="ECO:0000256" key="6">
    <source>
        <dbReference type="ARBA" id="ARBA00023004"/>
    </source>
</evidence>
<evidence type="ECO:0000256" key="1">
    <source>
        <dbReference type="ARBA" id="ARBA00007874"/>
    </source>
</evidence>
<dbReference type="InterPro" id="IPR036010">
    <property type="entry name" value="2Fe-2S_ferredoxin-like_sf"/>
</dbReference>
<evidence type="ECO:0000256" key="9">
    <source>
        <dbReference type="SAM" id="MobiDB-lite"/>
    </source>
</evidence>
<keyword evidence="3" id="KW-0001">2Fe-2S</keyword>
<evidence type="ECO:0000256" key="3">
    <source>
        <dbReference type="ARBA" id="ARBA00022714"/>
    </source>
</evidence>
<dbReference type="GO" id="GO:0046872">
    <property type="term" value="F:metal ion binding"/>
    <property type="evidence" value="ECO:0007669"/>
    <property type="project" value="UniProtKB-KW"/>
</dbReference>
<feature type="domain" description="2Fe-2S ferredoxin-type" evidence="10">
    <location>
        <begin position="6"/>
        <end position="99"/>
    </location>
</feature>
<dbReference type="InterPro" id="IPR001041">
    <property type="entry name" value="2Fe-2S_ferredoxin-type"/>
</dbReference>
<evidence type="ECO:0000256" key="5">
    <source>
        <dbReference type="ARBA" id="ARBA00022982"/>
    </source>
</evidence>
<organism evidence="11">
    <name type="scientific">uncultured bacterium 16</name>
    <dbReference type="NCBI Taxonomy" id="1748268"/>
    <lineage>
        <taxon>Bacteria</taxon>
        <taxon>environmental samples</taxon>
    </lineage>
</organism>
<dbReference type="InterPro" id="IPR012675">
    <property type="entry name" value="Beta-grasp_dom_sf"/>
</dbReference>
<evidence type="ECO:0000256" key="7">
    <source>
        <dbReference type="ARBA" id="ARBA00023014"/>
    </source>
</evidence>
<dbReference type="GO" id="GO:0051537">
    <property type="term" value="F:2 iron, 2 sulfur cluster binding"/>
    <property type="evidence" value="ECO:0007669"/>
    <property type="project" value="UniProtKB-KW"/>
</dbReference>
<dbReference type="Gene3D" id="3.10.20.30">
    <property type="match status" value="1"/>
</dbReference>
<keyword evidence="2" id="KW-0813">Transport</keyword>
<dbReference type="PROSITE" id="PS51085">
    <property type="entry name" value="2FE2S_FER_2"/>
    <property type="match status" value="1"/>
</dbReference>
<dbReference type="PANTHER" id="PTHR43112:SF3">
    <property type="entry name" value="FERREDOXIN-2, CHLOROPLASTIC"/>
    <property type="match status" value="1"/>
</dbReference>
<dbReference type="InterPro" id="IPR006058">
    <property type="entry name" value="2Fe2S_fd_BS"/>
</dbReference>
<proteinExistence type="inferred from homology"/>
<dbReference type="PROSITE" id="PS00197">
    <property type="entry name" value="2FE2S_FER_1"/>
    <property type="match status" value="1"/>
</dbReference>
<name>A0A0U3U9S6_9BACT</name>
<feature type="region of interest" description="Disordered" evidence="9">
    <location>
        <begin position="105"/>
        <end position="136"/>
    </location>
</feature>
<keyword evidence="7" id="KW-0411">Iron-sulfur</keyword>
<keyword evidence="6" id="KW-0408">Iron</keyword>